<feature type="domain" description="SHSP" evidence="3">
    <location>
        <begin position="39"/>
        <end position="152"/>
    </location>
</feature>
<dbReference type="PROSITE" id="PS01031">
    <property type="entry name" value="SHSP"/>
    <property type="match status" value="1"/>
</dbReference>
<comment type="caution">
    <text evidence="4">The sequence shown here is derived from an EMBL/GenBank/DDBJ whole genome shotgun (WGS) entry which is preliminary data.</text>
</comment>
<dbReference type="EMBL" id="SGBD01000001">
    <property type="protein sequence ID" value="RZD14997.1"/>
    <property type="molecule type" value="Genomic_DNA"/>
</dbReference>
<evidence type="ECO:0000256" key="1">
    <source>
        <dbReference type="PROSITE-ProRule" id="PRU00285"/>
    </source>
</evidence>
<dbReference type="Gene3D" id="2.60.40.790">
    <property type="match status" value="1"/>
</dbReference>
<dbReference type="Pfam" id="PF00011">
    <property type="entry name" value="HSP20"/>
    <property type="match status" value="1"/>
</dbReference>
<protein>
    <submittedName>
        <fullName evidence="4">Hsp20/alpha crystallin family protein</fullName>
    </submittedName>
</protein>
<dbReference type="InterPro" id="IPR008978">
    <property type="entry name" value="HSP20-like_chaperone"/>
</dbReference>
<sequence>MDFLDENENFNKKIIKFKKEVERLFNYLFGSFSLEESAYSFKTNGPPIDIYINRSKLAVEIELPGVSKENIAIGVRDNILAIMWKLEPKTNSNINFFCLERRFGKFEKFILLPISPAKHFVKAVLSNGVLKISFELSDIFIHSDVGIPIHYDES</sequence>
<reference evidence="4 5" key="1">
    <citation type="submission" date="2019-01" db="EMBL/GenBank/DDBJ databases">
        <title>Insights into ecological role of a new deltaproteobacterial order Candidatus Sinidesulfobacterales (Sva0485) by metagenomics and metatranscriptomics.</title>
        <authorList>
            <person name="Tan S."/>
            <person name="Liu J."/>
            <person name="Fang Y."/>
            <person name="Hedlund B.P."/>
            <person name="Lian Z.H."/>
            <person name="Huang L.Y."/>
            <person name="Li J.T."/>
            <person name="Huang L.N."/>
            <person name="Li W.J."/>
            <person name="Jiang H.C."/>
            <person name="Dong H.L."/>
            <person name="Shu W.S."/>
        </authorList>
    </citation>
    <scope>NUCLEOTIDE SEQUENCE [LARGE SCALE GENOMIC DNA]</scope>
    <source>
        <strain evidence="4">AP3</strain>
    </source>
</reference>
<gene>
    <name evidence="4" type="ORF">EVJ47_01590</name>
</gene>
<organism evidence="4 5">
    <name type="scientific">Candidatus Acidulodesulfobacterium ferriphilum</name>
    <dbReference type="NCBI Taxonomy" id="2597223"/>
    <lineage>
        <taxon>Bacteria</taxon>
        <taxon>Deltaproteobacteria</taxon>
        <taxon>Candidatus Acidulodesulfobacterales</taxon>
        <taxon>Candidatus Acidulodesulfobacterium</taxon>
    </lineage>
</organism>
<comment type="similarity">
    <text evidence="1 2">Belongs to the small heat shock protein (HSP20) family.</text>
</comment>
<dbReference type="SUPFAM" id="SSF49764">
    <property type="entry name" value="HSP20-like chaperones"/>
    <property type="match status" value="1"/>
</dbReference>
<dbReference type="InterPro" id="IPR002068">
    <property type="entry name" value="A-crystallin/Hsp20_dom"/>
</dbReference>
<accession>A0A519BCP0</accession>
<dbReference type="CDD" id="cd06464">
    <property type="entry name" value="ACD_sHsps-like"/>
    <property type="match status" value="1"/>
</dbReference>
<dbReference type="AlphaFoldDB" id="A0A519BCP0"/>
<dbReference type="Proteomes" id="UP000320813">
    <property type="component" value="Unassembled WGS sequence"/>
</dbReference>
<evidence type="ECO:0000256" key="2">
    <source>
        <dbReference type="RuleBase" id="RU003616"/>
    </source>
</evidence>
<evidence type="ECO:0000313" key="4">
    <source>
        <dbReference type="EMBL" id="RZD14997.1"/>
    </source>
</evidence>
<proteinExistence type="inferred from homology"/>
<name>A0A519BCP0_9DELT</name>
<evidence type="ECO:0000313" key="5">
    <source>
        <dbReference type="Proteomes" id="UP000320813"/>
    </source>
</evidence>
<evidence type="ECO:0000259" key="3">
    <source>
        <dbReference type="PROSITE" id="PS01031"/>
    </source>
</evidence>